<evidence type="ECO:0000259" key="1">
    <source>
        <dbReference type="PROSITE" id="PS50213"/>
    </source>
</evidence>
<dbReference type="SMART" id="SM00554">
    <property type="entry name" value="FAS1"/>
    <property type="match status" value="2"/>
</dbReference>
<dbReference type="AlphaFoldDB" id="A0A2J6A9W5"/>
<dbReference type="FunFam" id="2.30.180.10:FF:000099">
    <property type="entry name" value="DUF5108 domain-containing protein"/>
    <property type="match status" value="1"/>
</dbReference>
<dbReference type="PANTHER" id="PTHR10900:SF77">
    <property type="entry name" value="FI19380P1"/>
    <property type="match status" value="1"/>
</dbReference>
<reference evidence="7 8" key="1">
    <citation type="submission" date="2018-08" db="EMBL/GenBank/DDBJ databases">
        <title>A genome reference for cultivated species of the human gut microbiota.</title>
        <authorList>
            <person name="Zou Y."/>
            <person name="Xue W."/>
            <person name="Luo G."/>
        </authorList>
    </citation>
    <scope>NUCLEOTIDE SEQUENCE [LARGE SCALE GENOMIC DNA]</scope>
    <source>
        <strain evidence="5 7">AF37-12</strain>
        <strain evidence="4 8">AM30-26</strain>
    </source>
</reference>
<evidence type="ECO:0000313" key="2">
    <source>
        <dbReference type="EMBL" id="KAB4307523.1"/>
    </source>
</evidence>
<dbReference type="Proteomes" id="UP000436858">
    <property type="component" value="Unassembled WGS sequence"/>
</dbReference>
<evidence type="ECO:0000313" key="3">
    <source>
        <dbReference type="EMBL" id="KAB4487857.1"/>
    </source>
</evidence>
<dbReference type="InterPro" id="IPR000782">
    <property type="entry name" value="FAS1_domain"/>
</dbReference>
<evidence type="ECO:0000313" key="10">
    <source>
        <dbReference type="Proteomes" id="UP000440614"/>
    </source>
</evidence>
<evidence type="ECO:0000313" key="8">
    <source>
        <dbReference type="Proteomes" id="UP000284785"/>
    </source>
</evidence>
<dbReference type="PROSITE" id="PS50213">
    <property type="entry name" value="FAS1"/>
    <property type="match status" value="2"/>
</dbReference>
<accession>A0A2J6A9W5</accession>
<dbReference type="OMA" id="WIEMETP"/>
<evidence type="ECO:0000313" key="5">
    <source>
        <dbReference type="EMBL" id="RHL56863.1"/>
    </source>
</evidence>
<feature type="domain" description="FAS1" evidence="1">
    <location>
        <begin position="178"/>
        <end position="346"/>
    </location>
</feature>
<dbReference type="GeneID" id="60925340"/>
<dbReference type="Gene3D" id="2.30.180.10">
    <property type="entry name" value="FAS1 domain"/>
    <property type="match status" value="2"/>
</dbReference>
<dbReference type="Proteomes" id="UP000440614">
    <property type="component" value="Unassembled WGS sequence"/>
</dbReference>
<dbReference type="InterPro" id="IPR036378">
    <property type="entry name" value="FAS1_dom_sf"/>
</dbReference>
<dbReference type="Pfam" id="PF02469">
    <property type="entry name" value="Fasciclin"/>
    <property type="match status" value="1"/>
</dbReference>
<dbReference type="SUPFAM" id="SSF82153">
    <property type="entry name" value="FAS1 domain"/>
    <property type="match status" value="2"/>
</dbReference>
<dbReference type="EMBL" id="QROV01000018">
    <property type="protein sequence ID" value="RHL56863.1"/>
    <property type="molecule type" value="Genomic_DNA"/>
</dbReference>
<dbReference type="Pfam" id="PF17133">
    <property type="entry name" value="DUF5108"/>
    <property type="match status" value="1"/>
</dbReference>
<dbReference type="InterPro" id="IPR050904">
    <property type="entry name" value="Adhesion/Biosynth-related"/>
</dbReference>
<gene>
    <name evidence="5" type="ORF">DW011_15795</name>
    <name evidence="4" type="ORF">DW780_17880</name>
    <name evidence="3" type="ORF">GAN91_00155</name>
    <name evidence="2" type="ORF">GAO51_21240</name>
    <name evidence="6" type="ORF">KQP68_12915</name>
</gene>
<dbReference type="EMBL" id="CP083680">
    <property type="protein sequence ID" value="UYU64497.1"/>
    <property type="molecule type" value="Genomic_DNA"/>
</dbReference>
<evidence type="ECO:0000313" key="11">
    <source>
        <dbReference type="Proteomes" id="UP001156218"/>
    </source>
</evidence>
<evidence type="ECO:0000313" key="9">
    <source>
        <dbReference type="Proteomes" id="UP000436858"/>
    </source>
</evidence>
<proteinExistence type="predicted"/>
<sequence length="581" mass="65173">MKNIVRFCLMILCITCYSCDDPYKDTVFKVYDVQPAATYLQNRPDDFSEWVKVLKYGDLFNAVNRAEDAFTVLAPTNDAVLRFYEKKGVTSIEDLGYEYARTLVTYHVINDSIDREDFVKSGELPGRTLSGDALKVSFGNEGGDKSVYINKEAHVSELAIRTANGRIYVLDDVLSPAVETIYARLSDKGNYKIFCEALEKTAWSDSLSVVNSVLEGPLGMRVELRKYFTVFAVSDAVFAQEGITSFSALAAKVGALTDDYELPNNELNRFIAYHIMDGEHTLESLRTFSKPFDRETWEYRKMLNTRATNDLILISENGLNNGVKFIEEQADEIVKNGYIQPIDGYLPVKTDFEPIPVIFDFCDYPEVSSYIAAKGKGQLYQQVSRDDDDTYTALTKFIGRQEIVPQVSSYKIEMGPSGTLASDWSYLSYCTKGANTSGNWTKLMNNDALVVNIGYNGTLDLTIPPILAGKYRITLYYAYDPSMKFIGERGEGSQAGLTNFRLDSKRLAGGDNKRIYDGKTGDVQDCFNTPLTSNLSGEETAFEFTTTASHTLNVVVVDPAASSHNKFRMYFDYILFEPVIE</sequence>
<reference evidence="9 10" key="2">
    <citation type="journal article" date="2019" name="Nat. Med.">
        <title>A library of human gut bacterial isolates paired with longitudinal multiomics data enables mechanistic microbiome research.</title>
        <authorList>
            <person name="Poyet M."/>
            <person name="Groussin M."/>
            <person name="Gibbons S.M."/>
            <person name="Avila-Pacheco J."/>
            <person name="Jiang X."/>
            <person name="Kearney S.M."/>
            <person name="Perrotta A.R."/>
            <person name="Berdy B."/>
            <person name="Zhao S."/>
            <person name="Lieberman T.D."/>
            <person name="Swanson P.K."/>
            <person name="Smith M."/>
            <person name="Roesemann S."/>
            <person name="Alexander J.E."/>
            <person name="Rich S.A."/>
            <person name="Livny J."/>
            <person name="Vlamakis H."/>
            <person name="Clish C."/>
            <person name="Bullock K."/>
            <person name="Deik A."/>
            <person name="Scott J."/>
            <person name="Pierce K.A."/>
            <person name="Xavier R.J."/>
            <person name="Alm E.J."/>
        </authorList>
    </citation>
    <scope>NUCLEOTIDE SEQUENCE [LARGE SCALE GENOMIC DNA]</scope>
    <source>
        <strain evidence="3 9">BIOML-A162</strain>
        <strain evidence="2 10">BIOML-A188</strain>
    </source>
</reference>
<dbReference type="Proteomes" id="UP000283616">
    <property type="component" value="Unassembled WGS sequence"/>
</dbReference>
<dbReference type="EMBL" id="QSJP01000017">
    <property type="protein sequence ID" value="RHD85420.1"/>
    <property type="molecule type" value="Genomic_DNA"/>
</dbReference>
<evidence type="ECO:0000313" key="6">
    <source>
        <dbReference type="EMBL" id="UYU64497.1"/>
    </source>
</evidence>
<evidence type="ECO:0000313" key="4">
    <source>
        <dbReference type="EMBL" id="RHD85420.1"/>
    </source>
</evidence>
<dbReference type="EMBL" id="WCSY01000024">
    <property type="protein sequence ID" value="KAB4307523.1"/>
    <property type="molecule type" value="Genomic_DNA"/>
</dbReference>
<evidence type="ECO:0000313" key="7">
    <source>
        <dbReference type="Proteomes" id="UP000283616"/>
    </source>
</evidence>
<reference evidence="6 11" key="3">
    <citation type="submission" date="2021-06" db="EMBL/GenBank/DDBJ databases">
        <title>Interrogation of the integrated mobile genetic elements in gut-associated Bacteroides with a consensus prediction approach.</title>
        <authorList>
            <person name="Campbell D.E."/>
            <person name="Leigh J.R."/>
            <person name="Kim T."/>
            <person name="England W."/>
            <person name="Whitaker R.J."/>
            <person name="Degnan P.H."/>
        </authorList>
    </citation>
    <scope>NUCLEOTIDE SEQUENCE [LARGE SCALE GENOMIC DNA]</scope>
    <source>
        <strain evidence="6 11">WAL8669</strain>
    </source>
</reference>
<dbReference type="Proteomes" id="UP000284785">
    <property type="component" value="Unassembled WGS sequence"/>
</dbReference>
<dbReference type="RefSeq" id="WP_011109149.1">
    <property type="nucleotide sequence ID" value="NZ_AP022660.1"/>
</dbReference>
<dbReference type="PANTHER" id="PTHR10900">
    <property type="entry name" value="PERIOSTIN-RELATED"/>
    <property type="match status" value="1"/>
</dbReference>
<organism evidence="4 8">
    <name type="scientific">Bacteroides thetaiotaomicron</name>
    <dbReference type="NCBI Taxonomy" id="818"/>
    <lineage>
        <taxon>Bacteria</taxon>
        <taxon>Pseudomonadati</taxon>
        <taxon>Bacteroidota</taxon>
        <taxon>Bacteroidia</taxon>
        <taxon>Bacteroidales</taxon>
        <taxon>Bacteroidaceae</taxon>
        <taxon>Bacteroides</taxon>
    </lineage>
</organism>
<dbReference type="Proteomes" id="UP001156218">
    <property type="component" value="Chromosome"/>
</dbReference>
<feature type="domain" description="FAS1" evidence="1">
    <location>
        <begin position="34"/>
        <end position="174"/>
    </location>
</feature>
<dbReference type="InterPro" id="IPR033401">
    <property type="entry name" value="DUF5108"/>
</dbReference>
<protein>
    <submittedName>
        <fullName evidence="4">DUF5108 domain-containing protein</fullName>
    </submittedName>
</protein>
<name>A0A2J6A9W5_BACT4</name>
<dbReference type="EMBL" id="WCRY01000001">
    <property type="protein sequence ID" value="KAB4487857.1"/>
    <property type="molecule type" value="Genomic_DNA"/>
</dbReference>